<reference evidence="2 3" key="3">
    <citation type="journal article" date="2010" name="BMC Genomics">
        <title>Transcriptome sequencing and comparative analysis of cucumber flowers with different sex types.</title>
        <authorList>
            <person name="Guo S."/>
            <person name="Zheng Y."/>
            <person name="Joung J.G."/>
            <person name="Liu S."/>
            <person name="Zhang Z."/>
            <person name="Crasta O.R."/>
            <person name="Sobral B.W."/>
            <person name="Xu Y."/>
            <person name="Huang S."/>
            <person name="Fei Z."/>
        </authorList>
    </citation>
    <scope>NUCLEOTIDE SEQUENCE [LARGE SCALE GENOMIC DNA]</scope>
    <source>
        <strain evidence="3">cv. 9930</strain>
    </source>
</reference>
<keyword evidence="1" id="KW-0472">Membrane</keyword>
<sequence>MAFINYSSLSPSLSSPAYLLSATEFSVSLLASATCLLGSTILIAIVPGYFSFSFFNWLITELGMSCS</sequence>
<protein>
    <submittedName>
        <fullName evidence="2">Uncharacterized protein</fullName>
    </submittedName>
</protein>
<evidence type="ECO:0000256" key="1">
    <source>
        <dbReference type="SAM" id="Phobius"/>
    </source>
</evidence>
<dbReference type="Proteomes" id="UP000029981">
    <property type="component" value="Chromosome 3"/>
</dbReference>
<dbReference type="EMBL" id="CM002924">
    <property type="protein sequence ID" value="KGN56992.1"/>
    <property type="molecule type" value="Genomic_DNA"/>
</dbReference>
<keyword evidence="1" id="KW-0812">Transmembrane</keyword>
<evidence type="ECO:0000313" key="3">
    <source>
        <dbReference type="Proteomes" id="UP000029981"/>
    </source>
</evidence>
<keyword evidence="1" id="KW-1133">Transmembrane helix</keyword>
<feature type="transmembrane region" description="Helical" evidence="1">
    <location>
        <begin position="25"/>
        <end position="50"/>
    </location>
</feature>
<reference evidence="2 3" key="4">
    <citation type="journal article" date="2011" name="BMC Genomics">
        <title>RNA-Seq improves annotation of protein-coding genes in the cucumber genome.</title>
        <authorList>
            <person name="Li Z."/>
            <person name="Zhang Z."/>
            <person name="Yan P."/>
            <person name="Huang S."/>
            <person name="Fei Z."/>
            <person name="Lin K."/>
        </authorList>
    </citation>
    <scope>NUCLEOTIDE SEQUENCE [LARGE SCALE GENOMIC DNA]</scope>
    <source>
        <strain evidence="3">cv. 9930</strain>
    </source>
</reference>
<evidence type="ECO:0000313" key="2">
    <source>
        <dbReference type="EMBL" id="KGN56992.1"/>
    </source>
</evidence>
<dbReference type="AlphaFoldDB" id="A0A0A0L8S7"/>
<reference evidence="2 3" key="1">
    <citation type="journal article" date="2009" name="Nat. Genet.">
        <title>The genome of the cucumber, Cucumis sativus L.</title>
        <authorList>
            <person name="Huang S."/>
            <person name="Li R."/>
            <person name="Zhang Z."/>
            <person name="Li L."/>
            <person name="Gu X."/>
            <person name="Fan W."/>
            <person name="Lucas W.J."/>
            <person name="Wang X."/>
            <person name="Xie B."/>
            <person name="Ni P."/>
            <person name="Ren Y."/>
            <person name="Zhu H."/>
            <person name="Li J."/>
            <person name="Lin K."/>
            <person name="Jin W."/>
            <person name="Fei Z."/>
            <person name="Li G."/>
            <person name="Staub J."/>
            <person name="Kilian A."/>
            <person name="van der Vossen E.A."/>
            <person name="Wu Y."/>
            <person name="Guo J."/>
            <person name="He J."/>
            <person name="Jia Z."/>
            <person name="Ren Y."/>
            <person name="Tian G."/>
            <person name="Lu Y."/>
            <person name="Ruan J."/>
            <person name="Qian W."/>
            <person name="Wang M."/>
            <person name="Huang Q."/>
            <person name="Li B."/>
            <person name="Xuan Z."/>
            <person name="Cao J."/>
            <person name="Asan"/>
            <person name="Wu Z."/>
            <person name="Zhang J."/>
            <person name="Cai Q."/>
            <person name="Bai Y."/>
            <person name="Zhao B."/>
            <person name="Han Y."/>
            <person name="Li Y."/>
            <person name="Li X."/>
            <person name="Wang S."/>
            <person name="Shi Q."/>
            <person name="Liu S."/>
            <person name="Cho W.K."/>
            <person name="Kim J.Y."/>
            <person name="Xu Y."/>
            <person name="Heller-Uszynska K."/>
            <person name="Miao H."/>
            <person name="Cheng Z."/>
            <person name="Zhang S."/>
            <person name="Wu J."/>
            <person name="Yang Y."/>
            <person name="Kang H."/>
            <person name="Li M."/>
            <person name="Liang H."/>
            <person name="Ren X."/>
            <person name="Shi Z."/>
            <person name="Wen M."/>
            <person name="Jian M."/>
            <person name="Yang H."/>
            <person name="Zhang G."/>
            <person name="Yang Z."/>
            <person name="Chen R."/>
            <person name="Liu S."/>
            <person name="Li J."/>
            <person name="Ma L."/>
            <person name="Liu H."/>
            <person name="Zhou Y."/>
            <person name="Zhao J."/>
            <person name="Fang X."/>
            <person name="Li G."/>
            <person name="Fang L."/>
            <person name="Li Y."/>
            <person name="Liu D."/>
            <person name="Zheng H."/>
            <person name="Zhang Y."/>
            <person name="Qin N."/>
            <person name="Li Z."/>
            <person name="Yang G."/>
            <person name="Yang S."/>
            <person name="Bolund L."/>
            <person name="Kristiansen K."/>
            <person name="Zheng H."/>
            <person name="Li S."/>
            <person name="Zhang X."/>
            <person name="Yang H."/>
            <person name="Wang J."/>
            <person name="Sun R."/>
            <person name="Zhang B."/>
            <person name="Jiang S."/>
            <person name="Wang J."/>
            <person name="Du Y."/>
            <person name="Li S."/>
        </authorList>
    </citation>
    <scope>NUCLEOTIDE SEQUENCE [LARGE SCALE GENOMIC DNA]</scope>
    <source>
        <strain evidence="3">cv. 9930</strain>
    </source>
</reference>
<accession>A0A0A0L8S7</accession>
<gene>
    <name evidence="2" type="ORF">Csa_3G147750</name>
</gene>
<proteinExistence type="predicted"/>
<dbReference type="Gramene" id="KGN56992">
    <property type="protein sequence ID" value="KGN56992"/>
    <property type="gene ID" value="Csa_3G147750"/>
</dbReference>
<name>A0A0A0L8S7_CUCSA</name>
<reference evidence="2 3" key="2">
    <citation type="journal article" date="2009" name="PLoS ONE">
        <title>An integrated genetic and cytogenetic map of the cucumber genome.</title>
        <authorList>
            <person name="Ren Y."/>
            <person name="Zhang Z."/>
            <person name="Liu J."/>
            <person name="Staub J.E."/>
            <person name="Han Y."/>
            <person name="Cheng Z."/>
            <person name="Li X."/>
            <person name="Lu J."/>
            <person name="Miao H."/>
            <person name="Kang H."/>
            <person name="Xie B."/>
            <person name="Gu X."/>
            <person name="Wang X."/>
            <person name="Du Y."/>
            <person name="Jin W."/>
            <person name="Huang S."/>
        </authorList>
    </citation>
    <scope>NUCLEOTIDE SEQUENCE [LARGE SCALE GENOMIC DNA]</scope>
    <source>
        <strain evidence="3">cv. 9930</strain>
    </source>
</reference>
<organism evidence="2 3">
    <name type="scientific">Cucumis sativus</name>
    <name type="common">Cucumber</name>
    <dbReference type="NCBI Taxonomy" id="3659"/>
    <lineage>
        <taxon>Eukaryota</taxon>
        <taxon>Viridiplantae</taxon>
        <taxon>Streptophyta</taxon>
        <taxon>Embryophyta</taxon>
        <taxon>Tracheophyta</taxon>
        <taxon>Spermatophyta</taxon>
        <taxon>Magnoliopsida</taxon>
        <taxon>eudicotyledons</taxon>
        <taxon>Gunneridae</taxon>
        <taxon>Pentapetalae</taxon>
        <taxon>rosids</taxon>
        <taxon>fabids</taxon>
        <taxon>Cucurbitales</taxon>
        <taxon>Cucurbitaceae</taxon>
        <taxon>Benincaseae</taxon>
        <taxon>Cucumis</taxon>
    </lineage>
</organism>
<keyword evidence="3" id="KW-1185">Reference proteome</keyword>